<protein>
    <submittedName>
        <fullName evidence="1">Uncharacterized protein</fullName>
    </submittedName>
</protein>
<accession>A0A484LVG8</accession>
<dbReference type="EMBL" id="OOIL02002122">
    <property type="protein sequence ID" value="VFQ80540.1"/>
    <property type="molecule type" value="Genomic_DNA"/>
</dbReference>
<proteinExistence type="predicted"/>
<evidence type="ECO:0000313" key="2">
    <source>
        <dbReference type="Proteomes" id="UP000595140"/>
    </source>
</evidence>
<reference evidence="1 2" key="1">
    <citation type="submission" date="2018-04" db="EMBL/GenBank/DDBJ databases">
        <authorList>
            <person name="Vogel A."/>
        </authorList>
    </citation>
    <scope>NUCLEOTIDE SEQUENCE [LARGE SCALE GENOMIC DNA]</scope>
</reference>
<keyword evidence="2" id="KW-1185">Reference proteome</keyword>
<sequence>MEEPKPAQNGFVKNHHRRFRSEDLNVDETQGSIEKKRKLFFEQNVDETPGTQLQHSSYLFIDTGYTIPTFFHNPNVL</sequence>
<dbReference type="Proteomes" id="UP000595140">
    <property type="component" value="Unassembled WGS sequence"/>
</dbReference>
<dbReference type="AlphaFoldDB" id="A0A484LVG8"/>
<organism evidence="1 2">
    <name type="scientific">Cuscuta campestris</name>
    <dbReference type="NCBI Taxonomy" id="132261"/>
    <lineage>
        <taxon>Eukaryota</taxon>
        <taxon>Viridiplantae</taxon>
        <taxon>Streptophyta</taxon>
        <taxon>Embryophyta</taxon>
        <taxon>Tracheophyta</taxon>
        <taxon>Spermatophyta</taxon>
        <taxon>Magnoliopsida</taxon>
        <taxon>eudicotyledons</taxon>
        <taxon>Gunneridae</taxon>
        <taxon>Pentapetalae</taxon>
        <taxon>asterids</taxon>
        <taxon>lamiids</taxon>
        <taxon>Solanales</taxon>
        <taxon>Convolvulaceae</taxon>
        <taxon>Cuscuteae</taxon>
        <taxon>Cuscuta</taxon>
        <taxon>Cuscuta subgen. Grammica</taxon>
        <taxon>Cuscuta sect. Cleistogrammica</taxon>
    </lineage>
</organism>
<gene>
    <name evidence="1" type="ORF">CCAM_LOCUS22316</name>
</gene>
<evidence type="ECO:0000313" key="1">
    <source>
        <dbReference type="EMBL" id="VFQ80540.1"/>
    </source>
</evidence>
<name>A0A484LVG8_9ASTE</name>